<keyword evidence="10 13" id="KW-0472">Membrane</keyword>
<name>A0A8X7U3M0_BRACI</name>
<proteinExistence type="inferred from homology"/>
<dbReference type="FunFam" id="3.80.10.10:FF:000111">
    <property type="entry name" value="LRR receptor-like serine/threonine-protein kinase ERECTA"/>
    <property type="match status" value="1"/>
</dbReference>
<dbReference type="Proteomes" id="UP000886595">
    <property type="component" value="Unassembled WGS sequence"/>
</dbReference>
<comment type="similarity">
    <text evidence="3">Belongs to the tetraspanin (TM4SF) family.</text>
</comment>
<keyword evidence="8" id="KW-0677">Repeat</keyword>
<dbReference type="InterPro" id="IPR001611">
    <property type="entry name" value="Leu-rich_rpt"/>
</dbReference>
<keyword evidence="5" id="KW-0433">Leucine-rich repeat</keyword>
<dbReference type="Pfam" id="PF00335">
    <property type="entry name" value="Tetraspanin"/>
    <property type="match status" value="1"/>
</dbReference>
<feature type="transmembrane region" description="Helical" evidence="13">
    <location>
        <begin position="41"/>
        <end position="61"/>
    </location>
</feature>
<organism evidence="14 15">
    <name type="scientific">Brassica carinata</name>
    <name type="common">Ethiopian mustard</name>
    <name type="synonym">Abyssinian cabbage</name>
    <dbReference type="NCBI Taxonomy" id="52824"/>
    <lineage>
        <taxon>Eukaryota</taxon>
        <taxon>Viridiplantae</taxon>
        <taxon>Streptophyta</taxon>
        <taxon>Embryophyta</taxon>
        <taxon>Tracheophyta</taxon>
        <taxon>Spermatophyta</taxon>
        <taxon>Magnoliopsida</taxon>
        <taxon>eudicotyledons</taxon>
        <taxon>Gunneridae</taxon>
        <taxon>Pentapetalae</taxon>
        <taxon>rosids</taxon>
        <taxon>malvids</taxon>
        <taxon>Brassicales</taxon>
        <taxon>Brassicaceae</taxon>
        <taxon>Brassiceae</taxon>
        <taxon>Brassica</taxon>
    </lineage>
</organism>
<protein>
    <submittedName>
        <fullName evidence="14">Uncharacterized protein</fullName>
    </submittedName>
</protein>
<feature type="transmembrane region" description="Helical" evidence="13">
    <location>
        <begin position="6"/>
        <end position="29"/>
    </location>
</feature>
<keyword evidence="7" id="KW-0732">Signal</keyword>
<dbReference type="InterPro" id="IPR025875">
    <property type="entry name" value="Leu-rich_rpt_4"/>
</dbReference>
<dbReference type="SUPFAM" id="SSF52058">
    <property type="entry name" value="L domain-like"/>
    <property type="match status" value="1"/>
</dbReference>
<sequence length="573" mass="64043">MPLSNNVIGCINFIAVLLSIPVIGAGIWLTMGPVNSCVKLLQWPIIILGILILIVGLTGFIGGFWRIAWLLVVYLIAMLVLIVLLGVLIGFIYMVTMKGSGHPAPSRAYLEYSLQDFSGYLRQRVQTSYKWDRIRTCLGTTNICPELNQRFSIAQDFFNAHLSPIQSGCCKPPTKCGFNFVNPTYWMSPTDMSADMDCLQWNNEQNTLCYSCDSCKAGLLANLKLDWFKADICLLLAFVGLIIVYIIGCCAFRNAKTKDTFKHVSVAGLVLFVIENLTGLPYEISNITVLELLDVHNNYITGDIPDQLGNLVNLEQLDLSRNSFSGNIPLSSGNFSYLNKLILNNNLLTGQIPKSIKNLQKLTLLNLSFNNLSGEFPQELGQVTTLTINLNLSYIAFTGDIPKSFSALTQLQSLDLSHNTLHGDIKVLGSLTSLASLNISFNNFSSPIPATPFFKPISVSSYLKNTILFHLIDVRHHVLITQRTKQIPKHGCFNLCDTHFHLHHPSRHMASPLAQQSPLQNSETNNNDLSSTSTTIEDLSYPWPFIPFQKHQRRSISSPCRRSVELSLERRRR</sequence>
<feature type="region of interest" description="Disordered" evidence="12">
    <location>
        <begin position="507"/>
        <end position="532"/>
    </location>
</feature>
<dbReference type="InterPro" id="IPR032675">
    <property type="entry name" value="LRR_dom_sf"/>
</dbReference>
<dbReference type="AlphaFoldDB" id="A0A8X7U3M0"/>
<dbReference type="Pfam" id="PF00560">
    <property type="entry name" value="LRR_1"/>
    <property type="match status" value="4"/>
</dbReference>
<feature type="transmembrane region" description="Helical" evidence="13">
    <location>
        <begin position="67"/>
        <end position="93"/>
    </location>
</feature>
<keyword evidence="9 13" id="KW-1133">Transmembrane helix</keyword>
<evidence type="ECO:0000256" key="12">
    <source>
        <dbReference type="SAM" id="MobiDB-lite"/>
    </source>
</evidence>
<dbReference type="InterPro" id="IPR018499">
    <property type="entry name" value="Tetraspanin/Peripherin"/>
</dbReference>
<evidence type="ECO:0000256" key="6">
    <source>
        <dbReference type="ARBA" id="ARBA00022692"/>
    </source>
</evidence>
<evidence type="ECO:0000256" key="10">
    <source>
        <dbReference type="ARBA" id="ARBA00023136"/>
    </source>
</evidence>
<keyword evidence="11" id="KW-0325">Glycoprotein</keyword>
<dbReference type="OrthoDB" id="1436446at2759"/>
<dbReference type="GO" id="GO:0009734">
    <property type="term" value="P:auxin-activated signaling pathway"/>
    <property type="evidence" value="ECO:0007669"/>
    <property type="project" value="InterPro"/>
</dbReference>
<evidence type="ECO:0000256" key="9">
    <source>
        <dbReference type="ARBA" id="ARBA00022989"/>
    </source>
</evidence>
<evidence type="ECO:0000256" key="4">
    <source>
        <dbReference type="ARBA" id="ARBA00009592"/>
    </source>
</evidence>
<evidence type="ECO:0000256" key="3">
    <source>
        <dbReference type="ARBA" id="ARBA00006840"/>
    </source>
</evidence>
<dbReference type="Gene3D" id="3.80.10.10">
    <property type="entry name" value="Ribonuclease Inhibitor"/>
    <property type="match status" value="1"/>
</dbReference>
<dbReference type="PANTHER" id="PTHR32191">
    <property type="entry name" value="TETRASPANIN-8-RELATED"/>
    <property type="match status" value="1"/>
</dbReference>
<comment type="caution">
    <text evidence="14">The sequence shown here is derived from an EMBL/GenBank/DDBJ whole genome shotgun (WGS) entry which is preliminary data.</text>
</comment>
<evidence type="ECO:0000313" key="15">
    <source>
        <dbReference type="Proteomes" id="UP000886595"/>
    </source>
</evidence>
<evidence type="ECO:0000256" key="1">
    <source>
        <dbReference type="ARBA" id="ARBA00004141"/>
    </source>
</evidence>
<dbReference type="Pfam" id="PF12799">
    <property type="entry name" value="LRR_4"/>
    <property type="match status" value="1"/>
</dbReference>
<reference evidence="14 15" key="1">
    <citation type="submission" date="2020-02" db="EMBL/GenBank/DDBJ databases">
        <authorList>
            <person name="Ma Q."/>
            <person name="Huang Y."/>
            <person name="Song X."/>
            <person name="Pei D."/>
        </authorList>
    </citation>
    <scope>NUCLEOTIDE SEQUENCE [LARGE SCALE GENOMIC DNA]</scope>
    <source>
        <strain evidence="14">Sxm20200214</strain>
        <tissue evidence="14">Leaf</tissue>
    </source>
</reference>
<dbReference type="PROSITE" id="PS51450">
    <property type="entry name" value="LRR"/>
    <property type="match status" value="1"/>
</dbReference>
<feature type="compositionally biased region" description="Low complexity" evidence="12">
    <location>
        <begin position="521"/>
        <end position="532"/>
    </location>
</feature>
<dbReference type="EMBL" id="JAAMPC010000014">
    <property type="protein sequence ID" value="KAG2261846.1"/>
    <property type="molecule type" value="Genomic_DNA"/>
</dbReference>
<keyword evidence="6 13" id="KW-0812">Transmembrane</keyword>
<evidence type="ECO:0000256" key="11">
    <source>
        <dbReference type="ARBA" id="ARBA00023180"/>
    </source>
</evidence>
<comment type="similarity">
    <text evidence="4">Belongs to the RLP family.</text>
</comment>
<comment type="subcellular location">
    <subcellularLocation>
        <location evidence="1">Membrane</location>
        <topology evidence="1">Multi-pass membrane protein</topology>
    </subcellularLocation>
    <subcellularLocation>
        <location evidence="2">Membrane</location>
        <topology evidence="2">Single-pass type I membrane protein</topology>
    </subcellularLocation>
</comment>
<keyword evidence="15" id="KW-1185">Reference proteome</keyword>
<accession>A0A8X7U3M0</accession>
<feature type="transmembrane region" description="Helical" evidence="13">
    <location>
        <begin position="232"/>
        <end position="255"/>
    </location>
</feature>
<evidence type="ECO:0000313" key="14">
    <source>
        <dbReference type="EMBL" id="KAG2261846.1"/>
    </source>
</evidence>
<evidence type="ECO:0000256" key="2">
    <source>
        <dbReference type="ARBA" id="ARBA00004479"/>
    </source>
</evidence>
<dbReference type="InterPro" id="IPR044991">
    <property type="entry name" value="TET_plant"/>
</dbReference>
<evidence type="ECO:0000256" key="5">
    <source>
        <dbReference type="ARBA" id="ARBA00022614"/>
    </source>
</evidence>
<evidence type="ECO:0000256" key="7">
    <source>
        <dbReference type="ARBA" id="ARBA00022729"/>
    </source>
</evidence>
<dbReference type="PRINTS" id="PR00019">
    <property type="entry name" value="LEURICHRPT"/>
</dbReference>
<dbReference type="GO" id="GO:0016020">
    <property type="term" value="C:membrane"/>
    <property type="evidence" value="ECO:0007669"/>
    <property type="project" value="UniProtKB-SubCell"/>
</dbReference>
<evidence type="ECO:0000256" key="8">
    <source>
        <dbReference type="ARBA" id="ARBA00022737"/>
    </source>
</evidence>
<dbReference type="FunFam" id="3.80.10.10:FF:000041">
    <property type="entry name" value="LRR receptor-like serine/threonine-protein kinase ERECTA"/>
    <property type="match status" value="1"/>
</dbReference>
<gene>
    <name evidence="14" type="ORF">Bca52824_068925</name>
</gene>
<evidence type="ECO:0000256" key="13">
    <source>
        <dbReference type="SAM" id="Phobius"/>
    </source>
</evidence>